<comment type="caution">
    <text evidence="3">The sequence shown here is derived from an EMBL/GenBank/DDBJ whole genome shotgun (WGS) entry which is preliminary data.</text>
</comment>
<sequence length="311" mass="35857">MKLKKINIIAAFFLCFNFVYANINTLFNINLRDLPVFSIYNRAPTNLSPNNTNNITPAKRKHELFIEQTASGGYNPIKFNAETKFYYRMSFYKNRKGFLWDGSKVEFGIENNFSLSSDMVGAYADIRPLSFFGIRAGGYFIIMYDIMNFGYAGFDTNEGIDYSAEALFKKQKYNTFGFMVNISPYIVFKLNNLVIINNFSFNYIFAGNRNYYYEPRTSILHKQSEIEIMDEAFILANINPIYLGGYYSLTYLLNSKIMTHKLGIAGIIYFNFLKDRLRLNVLLSGGLHVGLPNYNSKTFVEAKASLIYKII</sequence>
<accession>A0A5C8CUM0</accession>
<dbReference type="Proteomes" id="UP000324336">
    <property type="component" value="Unassembled WGS sequence"/>
</dbReference>
<dbReference type="EMBL" id="SAXZ01000001">
    <property type="protein sequence ID" value="TXJ34560.1"/>
    <property type="molecule type" value="Genomic_DNA"/>
</dbReference>
<evidence type="ECO:0000313" key="3">
    <source>
        <dbReference type="EMBL" id="TXJ48919.1"/>
    </source>
</evidence>
<evidence type="ECO:0000313" key="6">
    <source>
        <dbReference type="Proteomes" id="UP000324336"/>
    </source>
</evidence>
<evidence type="ECO:0000313" key="2">
    <source>
        <dbReference type="EMBL" id="TXJ34560.1"/>
    </source>
</evidence>
<dbReference type="Proteomes" id="UP000322307">
    <property type="component" value="Unassembled WGS sequence"/>
</dbReference>
<dbReference type="EMBL" id="SAYA01000001">
    <property type="protein sequence ID" value="TXJ28644.1"/>
    <property type="molecule type" value="Genomic_DNA"/>
</dbReference>
<dbReference type="AlphaFoldDB" id="A0A5C8CUM0"/>
<dbReference type="RefSeq" id="WP_021959580.1">
    <property type="nucleotide sequence ID" value="NZ_SAXV01000008.1"/>
</dbReference>
<gene>
    <name evidence="2" type="ORF">EPJ71_01505</name>
    <name evidence="1" type="ORF">EPJ73_01475</name>
    <name evidence="3" type="ORF">EPJ84_07935</name>
</gene>
<dbReference type="Proteomes" id="UP000322659">
    <property type="component" value="Unassembled WGS sequence"/>
</dbReference>
<dbReference type="EMBL" id="SAYE01000015">
    <property type="protein sequence ID" value="TXJ48919.1"/>
    <property type="molecule type" value="Genomic_DNA"/>
</dbReference>
<name>A0A5C8CUM0_9SPIR</name>
<reference evidence="4 5" key="1">
    <citation type="journal article" date="1992" name="Lakartidningen">
        <title>[Penicillin V and not amoxicillin is the first choice preparation in acute otitis].</title>
        <authorList>
            <person name="Kamme C."/>
            <person name="Lundgren K."/>
            <person name="Prellner K."/>
        </authorList>
    </citation>
    <scope>NUCLEOTIDE SEQUENCE [LARGE SCALE GENOMIC DNA]</scope>
    <source>
        <strain evidence="3 4">PC3939II</strain>
        <strain evidence="1 6">PC4597II</strain>
        <strain evidence="2 5">PC5099IV</strain>
    </source>
</reference>
<proteinExistence type="predicted"/>
<evidence type="ECO:0000313" key="4">
    <source>
        <dbReference type="Proteomes" id="UP000322307"/>
    </source>
</evidence>
<evidence type="ECO:0000313" key="5">
    <source>
        <dbReference type="Proteomes" id="UP000322659"/>
    </source>
</evidence>
<evidence type="ECO:0000313" key="1">
    <source>
        <dbReference type="EMBL" id="TXJ28644.1"/>
    </source>
</evidence>
<reference evidence="3" key="2">
    <citation type="submission" date="2019-01" db="EMBL/GenBank/DDBJ databases">
        <authorList>
            <person name="Thorell K."/>
        </authorList>
    </citation>
    <scope>NUCLEOTIDE SEQUENCE</scope>
    <source>
        <strain evidence="3">PC3939II</strain>
        <strain evidence="1">PC4597II</strain>
        <strain evidence="2">PC5099IV</strain>
    </source>
</reference>
<organism evidence="3 4">
    <name type="scientific">Brachyspira aalborgi</name>
    <dbReference type="NCBI Taxonomy" id="29522"/>
    <lineage>
        <taxon>Bacteria</taxon>
        <taxon>Pseudomonadati</taxon>
        <taxon>Spirochaetota</taxon>
        <taxon>Spirochaetia</taxon>
        <taxon>Brachyspirales</taxon>
        <taxon>Brachyspiraceae</taxon>
        <taxon>Brachyspira</taxon>
    </lineage>
</organism>
<protein>
    <submittedName>
        <fullName evidence="3">Toxin A</fullName>
    </submittedName>
</protein>
<keyword evidence="5" id="KW-1185">Reference proteome</keyword>